<dbReference type="GO" id="GO:0016491">
    <property type="term" value="F:oxidoreductase activity"/>
    <property type="evidence" value="ECO:0007669"/>
    <property type="project" value="UniProtKB-KW"/>
</dbReference>
<dbReference type="KEGG" id="coy:HF329_16780"/>
<dbReference type="InterPro" id="IPR048666">
    <property type="entry name" value="RedAm-like_C"/>
</dbReference>
<dbReference type="InterPro" id="IPR036291">
    <property type="entry name" value="NAD(P)-bd_dom_sf"/>
</dbReference>
<dbReference type="Proteomes" id="UP000502421">
    <property type="component" value="Chromosome"/>
</dbReference>
<feature type="domain" description="NADPH-dependent reductive aminase-like C-terminal" evidence="4">
    <location>
        <begin position="166"/>
        <end position="291"/>
    </location>
</feature>
<dbReference type="InterPro" id="IPR008927">
    <property type="entry name" value="6-PGluconate_DH-like_C_sf"/>
</dbReference>
<evidence type="ECO:0000313" key="5">
    <source>
        <dbReference type="EMBL" id="QJB32883.1"/>
    </source>
</evidence>
<dbReference type="SUPFAM" id="SSF51735">
    <property type="entry name" value="NAD(P)-binding Rossmann-fold domains"/>
    <property type="match status" value="1"/>
</dbReference>
<dbReference type="PANTHER" id="PTHR43580">
    <property type="entry name" value="OXIDOREDUCTASE GLYR1-RELATED"/>
    <property type="match status" value="1"/>
</dbReference>
<organism evidence="5 6">
    <name type="scientific">Chitinophaga oryzae</name>
    <dbReference type="NCBI Taxonomy" id="2725414"/>
    <lineage>
        <taxon>Bacteria</taxon>
        <taxon>Pseudomonadati</taxon>
        <taxon>Bacteroidota</taxon>
        <taxon>Chitinophagia</taxon>
        <taxon>Chitinophagales</taxon>
        <taxon>Chitinophagaceae</taxon>
        <taxon>Chitinophaga</taxon>
    </lineage>
</organism>
<evidence type="ECO:0000259" key="4">
    <source>
        <dbReference type="Pfam" id="PF21761"/>
    </source>
</evidence>
<keyword evidence="1" id="KW-0560">Oxidoreductase</keyword>
<dbReference type="InterPro" id="IPR006115">
    <property type="entry name" value="6PGDH_NADP-bd"/>
</dbReference>
<dbReference type="Pfam" id="PF21761">
    <property type="entry name" value="RedAm-like_C"/>
    <property type="match status" value="1"/>
</dbReference>
<dbReference type="RefSeq" id="WP_168805507.1">
    <property type="nucleotide sequence ID" value="NZ_CP051205.1"/>
</dbReference>
<dbReference type="AlphaFoldDB" id="A0AAE7D965"/>
<evidence type="ECO:0000259" key="3">
    <source>
        <dbReference type="Pfam" id="PF03446"/>
    </source>
</evidence>
<feature type="domain" description="6-phosphogluconate dehydrogenase NADP-binding" evidence="3">
    <location>
        <begin position="6"/>
        <end position="161"/>
    </location>
</feature>
<dbReference type="InterPro" id="IPR015815">
    <property type="entry name" value="HIBADH-related"/>
</dbReference>
<reference evidence="6" key="1">
    <citation type="submission" date="2020-04" db="EMBL/GenBank/DDBJ databases">
        <authorList>
            <person name="Kittiwongwattana C."/>
        </authorList>
    </citation>
    <scope>NUCLEOTIDE SEQUENCE [LARGE SCALE GENOMIC DNA]</scope>
    <source>
        <strain evidence="6">1310</strain>
    </source>
</reference>
<accession>A0AAE7D965</accession>
<feature type="transmembrane region" description="Helical" evidence="2">
    <location>
        <begin position="6"/>
        <end position="25"/>
    </location>
</feature>
<evidence type="ECO:0000256" key="1">
    <source>
        <dbReference type="ARBA" id="ARBA00023002"/>
    </source>
</evidence>
<proteinExistence type="predicted"/>
<dbReference type="Pfam" id="PF03446">
    <property type="entry name" value="NAD_binding_2"/>
    <property type="match status" value="1"/>
</dbReference>
<name>A0AAE7D965_9BACT</name>
<keyword evidence="2" id="KW-1133">Transmembrane helix</keyword>
<dbReference type="Gene3D" id="3.40.50.720">
    <property type="entry name" value="NAD(P)-binding Rossmann-like Domain"/>
    <property type="match status" value="1"/>
</dbReference>
<dbReference type="SUPFAM" id="SSF48179">
    <property type="entry name" value="6-phosphogluconate dehydrogenase C-terminal domain-like"/>
    <property type="match status" value="1"/>
</dbReference>
<keyword evidence="2" id="KW-0812">Transmembrane</keyword>
<dbReference type="InterPro" id="IPR013328">
    <property type="entry name" value="6PGD_dom2"/>
</dbReference>
<evidence type="ECO:0000256" key="2">
    <source>
        <dbReference type="SAM" id="Phobius"/>
    </source>
</evidence>
<dbReference type="GO" id="GO:0050661">
    <property type="term" value="F:NADP binding"/>
    <property type="evidence" value="ECO:0007669"/>
    <property type="project" value="InterPro"/>
</dbReference>
<dbReference type="InterPro" id="IPR051265">
    <property type="entry name" value="HIBADH-related_NP60_sf"/>
</dbReference>
<dbReference type="EMBL" id="CP051205">
    <property type="protein sequence ID" value="QJB32883.1"/>
    <property type="molecule type" value="Genomic_DNA"/>
</dbReference>
<keyword evidence="2" id="KW-0472">Membrane</keyword>
<evidence type="ECO:0000313" key="6">
    <source>
        <dbReference type="Proteomes" id="UP000502421"/>
    </source>
</evidence>
<dbReference type="Gene3D" id="1.10.1040.10">
    <property type="entry name" value="N-(1-d-carboxylethyl)-l-norvaline Dehydrogenase, domain 2"/>
    <property type="match status" value="1"/>
</dbReference>
<dbReference type="PIRSF" id="PIRSF000103">
    <property type="entry name" value="HIBADH"/>
    <property type="match status" value="1"/>
</dbReference>
<sequence length="294" mass="30607">MTGTGNITVIGLGAMGAAIAGALLAKGFKVTVWNRTPEKAAPLVRKGITLATGPAAAIAASLVTIVCVSDYQAAAEILDTTGVPATLDGRTLIQLSAGTPGDARSLDARVRGEGGHCLHGGIAAWPRQIGTSEAMITASGDKAVFDQQLYVLEALAGTVNFAGEAPGTSATLATAAMAYLAGNWIGFCYGALICEKEGLNVDEFGQLMESFTPMLATEVRHMGEVIRYNRFSDPESTINTTGLGLRLLLRHTREAGLHTALPALAADIFNKAIAAGYGREEHAAIIKILRRQDS</sequence>
<gene>
    <name evidence="5" type="ORF">HF329_16780</name>
</gene>
<protein>
    <submittedName>
        <fullName evidence="5">NAD(P)-dependent oxidoreductase</fullName>
    </submittedName>
</protein>
<dbReference type="PANTHER" id="PTHR43580:SF2">
    <property type="entry name" value="CYTOKINE-LIKE NUCLEAR FACTOR N-PAC"/>
    <property type="match status" value="1"/>
</dbReference>